<feature type="domain" description="HTH iclR-type" evidence="1">
    <location>
        <begin position="2"/>
        <end position="62"/>
    </location>
</feature>
<proteinExistence type="predicted"/>
<dbReference type="InterPro" id="IPR050707">
    <property type="entry name" value="HTH_MetabolicPath_Reg"/>
</dbReference>
<dbReference type="InterPro" id="IPR036390">
    <property type="entry name" value="WH_DNA-bd_sf"/>
</dbReference>
<organism evidence="2 3">
    <name type="scientific">Actinomadura napierensis</name>
    <dbReference type="NCBI Taxonomy" id="267854"/>
    <lineage>
        <taxon>Bacteria</taxon>
        <taxon>Bacillati</taxon>
        <taxon>Actinomycetota</taxon>
        <taxon>Actinomycetes</taxon>
        <taxon>Streptosporangiales</taxon>
        <taxon>Thermomonosporaceae</taxon>
        <taxon>Actinomadura</taxon>
    </lineage>
</organism>
<dbReference type="SMART" id="SM00346">
    <property type="entry name" value="HTH_ICLR"/>
    <property type="match status" value="1"/>
</dbReference>
<dbReference type="PANTHER" id="PTHR30136">
    <property type="entry name" value="HELIX-TURN-HELIX TRANSCRIPTIONAL REGULATOR, ICLR FAMILY"/>
    <property type="match status" value="1"/>
</dbReference>
<dbReference type="PROSITE" id="PS51077">
    <property type="entry name" value="HTH_ICLR"/>
    <property type="match status" value="1"/>
</dbReference>
<dbReference type="EMBL" id="BAAAMR010000052">
    <property type="protein sequence ID" value="GAA2149664.1"/>
    <property type="molecule type" value="Genomic_DNA"/>
</dbReference>
<accession>A0ABN2ZXK5</accession>
<dbReference type="SUPFAM" id="SSF46785">
    <property type="entry name" value="Winged helix' DNA-binding domain"/>
    <property type="match status" value="1"/>
</dbReference>
<comment type="caution">
    <text evidence="2">The sequence shown here is derived from an EMBL/GenBank/DDBJ whole genome shotgun (WGS) entry which is preliminary data.</text>
</comment>
<name>A0ABN2ZXK5_9ACTN</name>
<dbReference type="InterPro" id="IPR005471">
    <property type="entry name" value="Tscrpt_reg_IclR_N"/>
</dbReference>
<keyword evidence="3" id="KW-1185">Reference proteome</keyword>
<evidence type="ECO:0000313" key="3">
    <source>
        <dbReference type="Proteomes" id="UP001501020"/>
    </source>
</evidence>
<dbReference type="RefSeq" id="WP_344272593.1">
    <property type="nucleotide sequence ID" value="NZ_BAAAMR010000052.1"/>
</dbReference>
<dbReference type="InterPro" id="IPR036388">
    <property type="entry name" value="WH-like_DNA-bd_sf"/>
</dbReference>
<evidence type="ECO:0000313" key="2">
    <source>
        <dbReference type="EMBL" id="GAA2149664.1"/>
    </source>
</evidence>
<sequence>MSQSLGRGLSILIELGDRPHNLDELAAKLGVHKTTVLRLLRTLEAERFVRRDEHHRFHLAGRLSALAETLDRRDVRDVAAPHLDRLREATGRTAHLVTGPPALLGELDRAGASGHYAAAPVRDASGRVVAAVTAPDPGDGTDLSDLAATARAISADCGHPDRPA</sequence>
<gene>
    <name evidence="2" type="ORF">GCM10009727_53390</name>
</gene>
<dbReference type="Proteomes" id="UP001501020">
    <property type="component" value="Unassembled WGS sequence"/>
</dbReference>
<dbReference type="PANTHER" id="PTHR30136:SF24">
    <property type="entry name" value="HTH-TYPE TRANSCRIPTIONAL REPRESSOR ALLR"/>
    <property type="match status" value="1"/>
</dbReference>
<protein>
    <recommendedName>
        <fullName evidence="1">HTH iclR-type domain-containing protein</fullName>
    </recommendedName>
</protein>
<dbReference type="Pfam" id="PF09339">
    <property type="entry name" value="HTH_IclR"/>
    <property type="match status" value="1"/>
</dbReference>
<reference evidence="2 3" key="1">
    <citation type="journal article" date="2019" name="Int. J. Syst. Evol. Microbiol.">
        <title>The Global Catalogue of Microorganisms (GCM) 10K type strain sequencing project: providing services to taxonomists for standard genome sequencing and annotation.</title>
        <authorList>
            <consortium name="The Broad Institute Genomics Platform"/>
            <consortium name="The Broad Institute Genome Sequencing Center for Infectious Disease"/>
            <person name="Wu L."/>
            <person name="Ma J."/>
        </authorList>
    </citation>
    <scope>NUCLEOTIDE SEQUENCE [LARGE SCALE GENOMIC DNA]</scope>
    <source>
        <strain evidence="2 3">JCM 13850</strain>
    </source>
</reference>
<evidence type="ECO:0000259" key="1">
    <source>
        <dbReference type="PROSITE" id="PS51077"/>
    </source>
</evidence>
<dbReference type="SUPFAM" id="SSF55781">
    <property type="entry name" value="GAF domain-like"/>
    <property type="match status" value="1"/>
</dbReference>
<dbReference type="Gene3D" id="1.10.10.10">
    <property type="entry name" value="Winged helix-like DNA-binding domain superfamily/Winged helix DNA-binding domain"/>
    <property type="match status" value="1"/>
</dbReference>